<dbReference type="InterPro" id="IPR024079">
    <property type="entry name" value="MetalloPept_cat_dom_sf"/>
</dbReference>
<evidence type="ECO:0000256" key="2">
    <source>
        <dbReference type="ARBA" id="ARBA00022723"/>
    </source>
</evidence>
<name>A0A1F5S2B4_9BACT</name>
<accession>A0A1F5S2B4</accession>
<dbReference type="GO" id="GO:0008270">
    <property type="term" value="F:zinc ion binding"/>
    <property type="evidence" value="ECO:0007669"/>
    <property type="project" value="InterPro"/>
</dbReference>
<keyword evidence="4" id="KW-0862">Zinc</keyword>
<gene>
    <name evidence="6" type="ORF">A2257_03550</name>
</gene>
<organism evidence="6 7">
    <name type="scientific">Candidatus Falkowbacteria bacterium RIFOXYA2_FULL_38_12</name>
    <dbReference type="NCBI Taxonomy" id="1797993"/>
    <lineage>
        <taxon>Bacteria</taxon>
        <taxon>Candidatus Falkowiibacteriota</taxon>
    </lineage>
</organism>
<evidence type="ECO:0000313" key="7">
    <source>
        <dbReference type="Proteomes" id="UP000177407"/>
    </source>
</evidence>
<dbReference type="GO" id="GO:0006508">
    <property type="term" value="P:proteolysis"/>
    <property type="evidence" value="ECO:0007669"/>
    <property type="project" value="UniProtKB-KW"/>
</dbReference>
<dbReference type="GO" id="GO:0031012">
    <property type="term" value="C:extracellular matrix"/>
    <property type="evidence" value="ECO:0007669"/>
    <property type="project" value="InterPro"/>
</dbReference>
<dbReference type="InterPro" id="IPR001818">
    <property type="entry name" value="Pept_M10_metallopeptidase"/>
</dbReference>
<dbReference type="GO" id="GO:0004222">
    <property type="term" value="F:metalloendopeptidase activity"/>
    <property type="evidence" value="ECO:0007669"/>
    <property type="project" value="InterPro"/>
</dbReference>
<keyword evidence="1" id="KW-0645">Protease</keyword>
<dbReference type="Proteomes" id="UP000177407">
    <property type="component" value="Unassembled WGS sequence"/>
</dbReference>
<dbReference type="Pfam" id="PF00413">
    <property type="entry name" value="Peptidase_M10"/>
    <property type="match status" value="1"/>
</dbReference>
<evidence type="ECO:0000256" key="4">
    <source>
        <dbReference type="ARBA" id="ARBA00022833"/>
    </source>
</evidence>
<reference evidence="6 7" key="1">
    <citation type="journal article" date="2016" name="Nat. Commun.">
        <title>Thousands of microbial genomes shed light on interconnected biogeochemical processes in an aquifer system.</title>
        <authorList>
            <person name="Anantharaman K."/>
            <person name="Brown C.T."/>
            <person name="Hug L.A."/>
            <person name="Sharon I."/>
            <person name="Castelle C.J."/>
            <person name="Probst A.J."/>
            <person name="Thomas B.C."/>
            <person name="Singh A."/>
            <person name="Wilkins M.J."/>
            <person name="Karaoz U."/>
            <person name="Brodie E.L."/>
            <person name="Williams K.H."/>
            <person name="Hubbard S.S."/>
            <person name="Banfield J.F."/>
        </authorList>
    </citation>
    <scope>NUCLEOTIDE SEQUENCE [LARGE SCALE GENOMIC DNA]</scope>
</reference>
<feature type="domain" description="Peptidase M10 metallopeptidase" evidence="5">
    <location>
        <begin position="40"/>
        <end position="122"/>
    </location>
</feature>
<sequence length="126" mass="14060">MRWGGSTRYSTQWNAGISTWNALGRISIAPDTIWTYEDLRVSDVSIPDSGWSGRYRNSVGADTLQLNIFYMNRVTSARKQNIITHELGHALGLAHSISGNIMYASPITQTSLGTQDVSDYNYLWGI</sequence>
<protein>
    <recommendedName>
        <fullName evidence="5">Peptidase M10 metallopeptidase domain-containing protein</fullName>
    </recommendedName>
</protein>
<proteinExistence type="predicted"/>
<evidence type="ECO:0000256" key="1">
    <source>
        <dbReference type="ARBA" id="ARBA00022670"/>
    </source>
</evidence>
<dbReference type="EMBL" id="MFGA01000020">
    <property type="protein sequence ID" value="OGF20848.1"/>
    <property type="molecule type" value="Genomic_DNA"/>
</dbReference>
<keyword evidence="2" id="KW-0479">Metal-binding</keyword>
<comment type="caution">
    <text evidence="6">The sequence shown here is derived from an EMBL/GenBank/DDBJ whole genome shotgun (WGS) entry which is preliminary data.</text>
</comment>
<dbReference type="Gene3D" id="3.40.390.10">
    <property type="entry name" value="Collagenase (Catalytic Domain)"/>
    <property type="match status" value="1"/>
</dbReference>
<keyword evidence="3" id="KW-0378">Hydrolase</keyword>
<dbReference type="AlphaFoldDB" id="A0A1F5S2B4"/>
<evidence type="ECO:0000256" key="3">
    <source>
        <dbReference type="ARBA" id="ARBA00022801"/>
    </source>
</evidence>
<evidence type="ECO:0000259" key="5">
    <source>
        <dbReference type="Pfam" id="PF00413"/>
    </source>
</evidence>
<dbReference type="SUPFAM" id="SSF55486">
    <property type="entry name" value="Metalloproteases ('zincins'), catalytic domain"/>
    <property type="match status" value="1"/>
</dbReference>
<evidence type="ECO:0000313" key="6">
    <source>
        <dbReference type="EMBL" id="OGF20848.1"/>
    </source>
</evidence>